<evidence type="ECO:0000256" key="3">
    <source>
        <dbReference type="SAM" id="MobiDB-lite"/>
    </source>
</evidence>
<evidence type="ECO:0000259" key="4">
    <source>
        <dbReference type="PROSITE" id="PS50158"/>
    </source>
</evidence>
<dbReference type="Pfam" id="PF00098">
    <property type="entry name" value="zf-CCHC"/>
    <property type="match status" value="1"/>
</dbReference>
<evidence type="ECO:0000256" key="1">
    <source>
        <dbReference type="PROSITE-ProRule" id="PRU00047"/>
    </source>
</evidence>
<dbReference type="InterPro" id="IPR036875">
    <property type="entry name" value="Znf_CCHC_sf"/>
</dbReference>
<keyword evidence="1" id="KW-0863">Zinc-finger</keyword>
<proteinExistence type="predicted"/>
<dbReference type="Proteomes" id="UP001341840">
    <property type="component" value="Unassembled WGS sequence"/>
</dbReference>
<evidence type="ECO:0000256" key="2">
    <source>
        <dbReference type="SAM" id="Coils"/>
    </source>
</evidence>
<dbReference type="PROSITE" id="PS50158">
    <property type="entry name" value="ZF_CCHC"/>
    <property type="match status" value="1"/>
</dbReference>
<gene>
    <name evidence="5" type="ORF">PIB30_108828</name>
</gene>
<evidence type="ECO:0000313" key="6">
    <source>
        <dbReference type="Proteomes" id="UP001341840"/>
    </source>
</evidence>
<keyword evidence="6" id="KW-1185">Reference proteome</keyword>
<protein>
    <recommendedName>
        <fullName evidence="4">CCHC-type domain-containing protein</fullName>
    </recommendedName>
</protein>
<dbReference type="SMART" id="SM00343">
    <property type="entry name" value="ZnF_C2HC"/>
    <property type="match status" value="2"/>
</dbReference>
<name>A0ABU6U0A8_9FABA</name>
<feature type="domain" description="CCHC-type" evidence="4">
    <location>
        <begin position="22"/>
        <end position="38"/>
    </location>
</feature>
<comment type="caution">
    <text evidence="5">The sequence shown here is derived from an EMBL/GenBank/DDBJ whole genome shotgun (WGS) entry which is preliminary data.</text>
</comment>
<evidence type="ECO:0000313" key="5">
    <source>
        <dbReference type="EMBL" id="MED6154107.1"/>
    </source>
</evidence>
<sequence>RFNRLGQRKKFNFKNKEKQPQKCFGCGEIGHIEPNCPKAQKEEKEKRFKKKKKAYISWENEESDSSDEDENANICLMAKDNEVCDFDLNSSNELQDEYDCLLEEFTKLDKEFSSMKKKNLEFQKQIDDLKIENIALGKHKCEPSNEPCNSCKEHLLEIEKLKKSLSKFNESSKNLNELLKSQKHAHNREGVGFKKNNPKLKNAKPPIRQPQAQKASKPKRNEAFRQSPKHASFRNTNQNAYRKPIRQPYRKMPRMHNPHVTCHYCNKIGHIAPVCFTKIKHMQLQRQGMGWVHIINMVNITTKDPNSLGYLKQNFEFVL</sequence>
<feature type="non-terminal residue" evidence="5">
    <location>
        <position position="1"/>
    </location>
</feature>
<accession>A0ABU6U0A8</accession>
<dbReference type="EMBL" id="JASCZI010095866">
    <property type="protein sequence ID" value="MED6154107.1"/>
    <property type="molecule type" value="Genomic_DNA"/>
</dbReference>
<dbReference type="Gene3D" id="4.10.60.10">
    <property type="entry name" value="Zinc finger, CCHC-type"/>
    <property type="match status" value="1"/>
</dbReference>
<keyword evidence="1" id="KW-0479">Metal-binding</keyword>
<reference evidence="5 6" key="1">
    <citation type="journal article" date="2023" name="Plants (Basel)">
        <title>Bridging the Gap: Combining Genomics and Transcriptomics Approaches to Understand Stylosanthes scabra, an Orphan Legume from the Brazilian Caatinga.</title>
        <authorList>
            <person name="Ferreira-Neto J.R.C."/>
            <person name="da Silva M.D."/>
            <person name="Binneck E."/>
            <person name="de Melo N.F."/>
            <person name="da Silva R.H."/>
            <person name="de Melo A.L.T.M."/>
            <person name="Pandolfi V."/>
            <person name="Bustamante F.O."/>
            <person name="Brasileiro-Vidal A.C."/>
            <person name="Benko-Iseppon A.M."/>
        </authorList>
    </citation>
    <scope>NUCLEOTIDE SEQUENCE [LARGE SCALE GENOMIC DNA]</scope>
    <source>
        <tissue evidence="5">Leaves</tissue>
    </source>
</reference>
<dbReference type="SUPFAM" id="SSF57756">
    <property type="entry name" value="Retrovirus zinc finger-like domains"/>
    <property type="match status" value="1"/>
</dbReference>
<feature type="region of interest" description="Disordered" evidence="3">
    <location>
        <begin position="183"/>
        <end position="243"/>
    </location>
</feature>
<organism evidence="5 6">
    <name type="scientific">Stylosanthes scabra</name>
    <dbReference type="NCBI Taxonomy" id="79078"/>
    <lineage>
        <taxon>Eukaryota</taxon>
        <taxon>Viridiplantae</taxon>
        <taxon>Streptophyta</taxon>
        <taxon>Embryophyta</taxon>
        <taxon>Tracheophyta</taxon>
        <taxon>Spermatophyta</taxon>
        <taxon>Magnoliopsida</taxon>
        <taxon>eudicotyledons</taxon>
        <taxon>Gunneridae</taxon>
        <taxon>Pentapetalae</taxon>
        <taxon>rosids</taxon>
        <taxon>fabids</taxon>
        <taxon>Fabales</taxon>
        <taxon>Fabaceae</taxon>
        <taxon>Papilionoideae</taxon>
        <taxon>50 kb inversion clade</taxon>
        <taxon>dalbergioids sensu lato</taxon>
        <taxon>Dalbergieae</taxon>
        <taxon>Pterocarpus clade</taxon>
        <taxon>Stylosanthes</taxon>
    </lineage>
</organism>
<feature type="coiled-coil region" evidence="2">
    <location>
        <begin position="91"/>
        <end position="178"/>
    </location>
</feature>
<keyword evidence="2" id="KW-0175">Coiled coil</keyword>
<dbReference type="InterPro" id="IPR001878">
    <property type="entry name" value="Znf_CCHC"/>
</dbReference>
<keyword evidence="1" id="KW-0862">Zinc</keyword>